<feature type="compositionally biased region" description="Basic and acidic residues" evidence="1">
    <location>
        <begin position="299"/>
        <end position="311"/>
    </location>
</feature>
<feature type="compositionally biased region" description="Polar residues" evidence="1">
    <location>
        <begin position="361"/>
        <end position="372"/>
    </location>
</feature>
<dbReference type="Proteomes" id="UP000828390">
    <property type="component" value="Unassembled WGS sequence"/>
</dbReference>
<feature type="region of interest" description="Disordered" evidence="1">
    <location>
        <begin position="58"/>
        <end position="102"/>
    </location>
</feature>
<evidence type="ECO:0000256" key="1">
    <source>
        <dbReference type="SAM" id="MobiDB-lite"/>
    </source>
</evidence>
<evidence type="ECO:0000313" key="3">
    <source>
        <dbReference type="Proteomes" id="UP000828390"/>
    </source>
</evidence>
<gene>
    <name evidence="2" type="ORF">DPMN_049783</name>
</gene>
<comment type="caution">
    <text evidence="2">The sequence shown here is derived from an EMBL/GenBank/DDBJ whole genome shotgun (WGS) entry which is preliminary data.</text>
</comment>
<name>A0A9D4HMH3_DREPO</name>
<protein>
    <submittedName>
        <fullName evidence="2">Uncharacterized protein</fullName>
    </submittedName>
</protein>
<feature type="compositionally biased region" description="Polar residues" evidence="1">
    <location>
        <begin position="60"/>
        <end position="79"/>
    </location>
</feature>
<feature type="region of interest" description="Disordered" evidence="1">
    <location>
        <begin position="229"/>
        <end position="372"/>
    </location>
</feature>
<feature type="compositionally biased region" description="Polar residues" evidence="1">
    <location>
        <begin position="118"/>
        <end position="140"/>
    </location>
</feature>
<feature type="compositionally biased region" description="Polar residues" evidence="1">
    <location>
        <begin position="318"/>
        <end position="337"/>
    </location>
</feature>
<organism evidence="2 3">
    <name type="scientific">Dreissena polymorpha</name>
    <name type="common">Zebra mussel</name>
    <name type="synonym">Mytilus polymorpha</name>
    <dbReference type="NCBI Taxonomy" id="45954"/>
    <lineage>
        <taxon>Eukaryota</taxon>
        <taxon>Metazoa</taxon>
        <taxon>Spiralia</taxon>
        <taxon>Lophotrochozoa</taxon>
        <taxon>Mollusca</taxon>
        <taxon>Bivalvia</taxon>
        <taxon>Autobranchia</taxon>
        <taxon>Heteroconchia</taxon>
        <taxon>Euheterodonta</taxon>
        <taxon>Imparidentia</taxon>
        <taxon>Neoheterodontei</taxon>
        <taxon>Myida</taxon>
        <taxon>Dreissenoidea</taxon>
        <taxon>Dreissenidae</taxon>
        <taxon>Dreissena</taxon>
    </lineage>
</organism>
<evidence type="ECO:0000313" key="2">
    <source>
        <dbReference type="EMBL" id="KAH3723985.1"/>
    </source>
</evidence>
<feature type="compositionally biased region" description="Low complexity" evidence="1">
    <location>
        <begin position="271"/>
        <end position="287"/>
    </location>
</feature>
<keyword evidence="3" id="KW-1185">Reference proteome</keyword>
<reference evidence="2" key="1">
    <citation type="journal article" date="2019" name="bioRxiv">
        <title>The Genome of the Zebra Mussel, Dreissena polymorpha: A Resource for Invasive Species Research.</title>
        <authorList>
            <person name="McCartney M.A."/>
            <person name="Auch B."/>
            <person name="Kono T."/>
            <person name="Mallez S."/>
            <person name="Zhang Y."/>
            <person name="Obille A."/>
            <person name="Becker A."/>
            <person name="Abrahante J.E."/>
            <person name="Garbe J."/>
            <person name="Badalamenti J.P."/>
            <person name="Herman A."/>
            <person name="Mangelson H."/>
            <person name="Liachko I."/>
            <person name="Sullivan S."/>
            <person name="Sone E.D."/>
            <person name="Koren S."/>
            <person name="Silverstein K.A.T."/>
            <person name="Beckman K.B."/>
            <person name="Gohl D.M."/>
        </authorList>
    </citation>
    <scope>NUCLEOTIDE SEQUENCE</scope>
    <source>
        <strain evidence="2">Duluth1</strain>
        <tissue evidence="2">Whole animal</tissue>
    </source>
</reference>
<reference evidence="2" key="2">
    <citation type="submission" date="2020-11" db="EMBL/GenBank/DDBJ databases">
        <authorList>
            <person name="McCartney M.A."/>
            <person name="Auch B."/>
            <person name="Kono T."/>
            <person name="Mallez S."/>
            <person name="Becker A."/>
            <person name="Gohl D.M."/>
            <person name="Silverstein K.A.T."/>
            <person name="Koren S."/>
            <person name="Bechman K.B."/>
            <person name="Herman A."/>
            <person name="Abrahante J.E."/>
            <person name="Garbe J."/>
        </authorList>
    </citation>
    <scope>NUCLEOTIDE SEQUENCE</scope>
    <source>
        <strain evidence="2">Duluth1</strain>
        <tissue evidence="2">Whole animal</tissue>
    </source>
</reference>
<sequence length="372" mass="40813">MYHPSQTPRLTVSSDWIACRHQGGKLRSRTWPLARRSPSHRIGKGMIRVVVQQPAFPVPRSQSTPTQQHVANNEGSFQNPGPEFVPQGMQPNHQMQPEAAGDTDARQVIDANAPPDITNESGTFVQTSRGMDQAQITNEAEQQHARGGRPMHNSPDRTNSFDGPEPTPTGPSVQINNVRQITVQENIRPPARPYKSSMRYDVSVLSSNKNERVSPTVHSARQADILSEFEAGPESIQSGGHVSDNSRIRNERVGNQNQRYPDMTSVSRANTGTDQGTQGHSTSQQSSAISQNLGPQARGNREPVVSRHPDPTADYLGTDNSLKATELPGQSNDTTGIIRQRTADNRAEQALPRPVIPITRYPNQTKVNTVEA</sequence>
<proteinExistence type="predicted"/>
<feature type="compositionally biased region" description="Polar residues" evidence="1">
    <location>
        <begin position="253"/>
        <end position="270"/>
    </location>
</feature>
<dbReference type="AlphaFoldDB" id="A0A9D4HMH3"/>
<feature type="region of interest" description="Disordered" evidence="1">
    <location>
        <begin position="114"/>
        <end position="173"/>
    </location>
</feature>
<accession>A0A9D4HMH3</accession>
<dbReference type="EMBL" id="JAIWYP010000012">
    <property type="protein sequence ID" value="KAH3723985.1"/>
    <property type="molecule type" value="Genomic_DNA"/>
</dbReference>